<feature type="compositionally biased region" description="Low complexity" evidence="1">
    <location>
        <begin position="55"/>
        <end position="105"/>
    </location>
</feature>
<accession>A0AAE0JH52</accession>
<dbReference type="EMBL" id="JAUEPP010000003">
    <property type="protein sequence ID" value="KAK3347757.1"/>
    <property type="molecule type" value="Genomic_DNA"/>
</dbReference>
<gene>
    <name evidence="3" type="ORF">B0H65DRAFT_570919</name>
</gene>
<evidence type="ECO:0000256" key="2">
    <source>
        <dbReference type="SAM" id="Phobius"/>
    </source>
</evidence>
<keyword evidence="2" id="KW-0472">Membrane</keyword>
<reference evidence="3" key="1">
    <citation type="journal article" date="2023" name="Mol. Phylogenet. Evol.">
        <title>Genome-scale phylogeny and comparative genomics of the fungal order Sordariales.</title>
        <authorList>
            <person name="Hensen N."/>
            <person name="Bonometti L."/>
            <person name="Westerberg I."/>
            <person name="Brannstrom I.O."/>
            <person name="Guillou S."/>
            <person name="Cros-Aarteil S."/>
            <person name="Calhoun S."/>
            <person name="Haridas S."/>
            <person name="Kuo A."/>
            <person name="Mondo S."/>
            <person name="Pangilinan J."/>
            <person name="Riley R."/>
            <person name="LaButti K."/>
            <person name="Andreopoulos B."/>
            <person name="Lipzen A."/>
            <person name="Chen C."/>
            <person name="Yan M."/>
            <person name="Daum C."/>
            <person name="Ng V."/>
            <person name="Clum A."/>
            <person name="Steindorff A."/>
            <person name="Ohm R.A."/>
            <person name="Martin F."/>
            <person name="Silar P."/>
            <person name="Natvig D.O."/>
            <person name="Lalanne C."/>
            <person name="Gautier V."/>
            <person name="Ament-Velasquez S.L."/>
            <person name="Kruys A."/>
            <person name="Hutchinson M.I."/>
            <person name="Powell A.J."/>
            <person name="Barry K."/>
            <person name="Miller A.N."/>
            <person name="Grigoriev I.V."/>
            <person name="Debuchy R."/>
            <person name="Gladieux P."/>
            <person name="Hiltunen Thoren M."/>
            <person name="Johannesson H."/>
        </authorList>
    </citation>
    <scope>NUCLEOTIDE SEQUENCE</scope>
    <source>
        <strain evidence="3">CBS 560.94</strain>
    </source>
</reference>
<evidence type="ECO:0000313" key="4">
    <source>
        <dbReference type="Proteomes" id="UP001278500"/>
    </source>
</evidence>
<dbReference type="PROSITE" id="PS51257">
    <property type="entry name" value="PROKAR_LIPOPROTEIN"/>
    <property type="match status" value="1"/>
</dbReference>
<sequence>MPAISKTLRARVIAVVEDLFAAMFIIIVGSCLSFYHLIAASNTIKSSRATARTINGSNTRSSSANTGSSTITSSSNNFSSNSQSTSNSNGNNSQSTTSSSGNSNNIKPTGKKVRFALEERVKLGKAARMGESQWNMIRRRDRREGAMFAIRVPQVE</sequence>
<reference evidence="3" key="2">
    <citation type="submission" date="2023-06" db="EMBL/GenBank/DDBJ databases">
        <authorList>
            <consortium name="Lawrence Berkeley National Laboratory"/>
            <person name="Haridas S."/>
            <person name="Hensen N."/>
            <person name="Bonometti L."/>
            <person name="Westerberg I."/>
            <person name="Brannstrom I.O."/>
            <person name="Guillou S."/>
            <person name="Cros-Aarteil S."/>
            <person name="Calhoun S."/>
            <person name="Kuo A."/>
            <person name="Mondo S."/>
            <person name="Pangilinan J."/>
            <person name="Riley R."/>
            <person name="Labutti K."/>
            <person name="Andreopoulos B."/>
            <person name="Lipzen A."/>
            <person name="Chen C."/>
            <person name="Yanf M."/>
            <person name="Daum C."/>
            <person name="Ng V."/>
            <person name="Clum A."/>
            <person name="Steindorff A."/>
            <person name="Ohm R."/>
            <person name="Martin F."/>
            <person name="Silar P."/>
            <person name="Natvig D."/>
            <person name="Lalanne C."/>
            <person name="Gautier V."/>
            <person name="Ament-Velasquez S.L."/>
            <person name="Kruys A."/>
            <person name="Hutchinson M.I."/>
            <person name="Powell A.J."/>
            <person name="Barry K."/>
            <person name="Miller A.N."/>
            <person name="Grigoriev I.V."/>
            <person name="Debuchy R."/>
            <person name="Gladieux P."/>
            <person name="Thoren M.H."/>
            <person name="Johannesson H."/>
        </authorList>
    </citation>
    <scope>NUCLEOTIDE SEQUENCE</scope>
    <source>
        <strain evidence="3">CBS 560.94</strain>
    </source>
</reference>
<keyword evidence="2" id="KW-0812">Transmembrane</keyword>
<keyword evidence="2" id="KW-1133">Transmembrane helix</keyword>
<dbReference type="AlphaFoldDB" id="A0AAE0JH52"/>
<keyword evidence="4" id="KW-1185">Reference proteome</keyword>
<evidence type="ECO:0000256" key="1">
    <source>
        <dbReference type="SAM" id="MobiDB-lite"/>
    </source>
</evidence>
<organism evidence="3 4">
    <name type="scientific">Neurospora tetraspora</name>
    <dbReference type="NCBI Taxonomy" id="94610"/>
    <lineage>
        <taxon>Eukaryota</taxon>
        <taxon>Fungi</taxon>
        <taxon>Dikarya</taxon>
        <taxon>Ascomycota</taxon>
        <taxon>Pezizomycotina</taxon>
        <taxon>Sordariomycetes</taxon>
        <taxon>Sordariomycetidae</taxon>
        <taxon>Sordariales</taxon>
        <taxon>Sordariaceae</taxon>
        <taxon>Neurospora</taxon>
    </lineage>
</organism>
<feature type="transmembrane region" description="Helical" evidence="2">
    <location>
        <begin position="12"/>
        <end position="38"/>
    </location>
</feature>
<feature type="region of interest" description="Disordered" evidence="1">
    <location>
        <begin position="54"/>
        <end position="110"/>
    </location>
</feature>
<proteinExistence type="predicted"/>
<dbReference type="GeneID" id="87867622"/>
<dbReference type="RefSeq" id="XP_062682839.1">
    <property type="nucleotide sequence ID" value="XM_062830468.1"/>
</dbReference>
<protein>
    <submittedName>
        <fullName evidence="3">Uncharacterized protein</fullName>
    </submittedName>
</protein>
<evidence type="ECO:0000313" key="3">
    <source>
        <dbReference type="EMBL" id="KAK3347757.1"/>
    </source>
</evidence>
<dbReference type="Proteomes" id="UP001278500">
    <property type="component" value="Unassembled WGS sequence"/>
</dbReference>
<comment type="caution">
    <text evidence="3">The sequence shown here is derived from an EMBL/GenBank/DDBJ whole genome shotgun (WGS) entry which is preliminary data.</text>
</comment>
<name>A0AAE0JH52_9PEZI</name>